<dbReference type="EMBL" id="MT141728">
    <property type="protein sequence ID" value="QJA69690.1"/>
    <property type="molecule type" value="Genomic_DNA"/>
</dbReference>
<protein>
    <submittedName>
        <fullName evidence="2">Uncharacterized protein</fullName>
    </submittedName>
</protein>
<dbReference type="AlphaFoldDB" id="A0A6M3LKJ7"/>
<evidence type="ECO:0000313" key="2">
    <source>
        <dbReference type="EMBL" id="QJA95836.1"/>
    </source>
</evidence>
<dbReference type="EMBL" id="MT143348">
    <property type="protein sequence ID" value="QJA95836.1"/>
    <property type="molecule type" value="Genomic_DNA"/>
</dbReference>
<accession>A0A6M3LKJ7</accession>
<reference evidence="2" key="1">
    <citation type="submission" date="2020-03" db="EMBL/GenBank/DDBJ databases">
        <title>The deep terrestrial virosphere.</title>
        <authorList>
            <person name="Holmfeldt K."/>
            <person name="Nilsson E."/>
            <person name="Simone D."/>
            <person name="Lopez-Fernandez M."/>
            <person name="Wu X."/>
            <person name="de Brujin I."/>
            <person name="Lundin D."/>
            <person name="Andersson A."/>
            <person name="Bertilsson S."/>
            <person name="Dopson M."/>
        </authorList>
    </citation>
    <scope>NUCLEOTIDE SEQUENCE</scope>
    <source>
        <strain evidence="1">MM415A04363</strain>
        <strain evidence="2">MM415B05142</strain>
    </source>
</reference>
<gene>
    <name evidence="1" type="ORF">MM415A04363_0006</name>
    <name evidence="2" type="ORF">MM415B05142_0008</name>
</gene>
<name>A0A6M3LKJ7_9ZZZZ</name>
<evidence type="ECO:0000313" key="1">
    <source>
        <dbReference type="EMBL" id="QJA69690.1"/>
    </source>
</evidence>
<proteinExistence type="predicted"/>
<sequence>MTVNKGTVIMKCDCKNTAQDDLYGEGMRVHNMCSVNKVENKNARCTVCQKVKAA</sequence>
<organism evidence="2">
    <name type="scientific">viral metagenome</name>
    <dbReference type="NCBI Taxonomy" id="1070528"/>
    <lineage>
        <taxon>unclassified sequences</taxon>
        <taxon>metagenomes</taxon>
        <taxon>organismal metagenomes</taxon>
    </lineage>
</organism>